<keyword evidence="2" id="KW-1185">Reference proteome</keyword>
<dbReference type="EMBL" id="CM037621">
    <property type="protein sequence ID" value="KAH8001619.1"/>
    <property type="molecule type" value="Genomic_DNA"/>
</dbReference>
<proteinExistence type="predicted"/>
<accession>A0ACB8F872</accession>
<organism evidence="1 2">
    <name type="scientific">Sphaerodactylus townsendi</name>
    <dbReference type="NCBI Taxonomy" id="933632"/>
    <lineage>
        <taxon>Eukaryota</taxon>
        <taxon>Metazoa</taxon>
        <taxon>Chordata</taxon>
        <taxon>Craniata</taxon>
        <taxon>Vertebrata</taxon>
        <taxon>Euteleostomi</taxon>
        <taxon>Lepidosauria</taxon>
        <taxon>Squamata</taxon>
        <taxon>Bifurcata</taxon>
        <taxon>Gekkota</taxon>
        <taxon>Sphaerodactylidae</taxon>
        <taxon>Sphaerodactylus</taxon>
    </lineage>
</organism>
<evidence type="ECO:0000313" key="1">
    <source>
        <dbReference type="EMBL" id="KAH8001619.1"/>
    </source>
</evidence>
<protein>
    <submittedName>
        <fullName evidence="1">Uncharacterized protein</fullName>
    </submittedName>
</protein>
<evidence type="ECO:0000313" key="2">
    <source>
        <dbReference type="Proteomes" id="UP000827872"/>
    </source>
</evidence>
<reference evidence="1" key="1">
    <citation type="submission" date="2021-08" db="EMBL/GenBank/DDBJ databases">
        <title>The first chromosome-level gecko genome reveals the dynamic sex chromosomes of Neotropical dwarf geckos (Sphaerodactylidae: Sphaerodactylus).</title>
        <authorList>
            <person name="Pinto B.J."/>
            <person name="Keating S.E."/>
            <person name="Gamble T."/>
        </authorList>
    </citation>
    <scope>NUCLEOTIDE SEQUENCE</scope>
    <source>
        <strain evidence="1">TG3544</strain>
    </source>
</reference>
<dbReference type="Proteomes" id="UP000827872">
    <property type="component" value="Linkage Group LG08"/>
</dbReference>
<comment type="caution">
    <text evidence="1">The sequence shown here is derived from an EMBL/GenBank/DDBJ whole genome shotgun (WGS) entry which is preliminary data.</text>
</comment>
<name>A0ACB8F872_9SAUR</name>
<sequence>MPAGSLSGQALDITASLPRPGSQRRPVVGTGPIGSMKTLPIKKALRRPISPRLPEKSSEIASNHLALFCRTSQKRGHSGGSALQMPVPGGRWEGVKALRVTGGALIISKADADETERWTVEVHRTSRNFGTGLLLHTALKMAMFLAIKHD</sequence>
<gene>
    <name evidence="1" type="ORF">K3G42_012461</name>
</gene>